<dbReference type="GO" id="GO:0042597">
    <property type="term" value="C:periplasmic space"/>
    <property type="evidence" value="ECO:0007669"/>
    <property type="project" value="UniProtKB-ARBA"/>
</dbReference>
<dbReference type="Proteomes" id="UP000247389">
    <property type="component" value="Unassembled WGS sequence"/>
</dbReference>
<evidence type="ECO:0000313" key="3">
    <source>
        <dbReference type="EMBL" id="SDC30946.1"/>
    </source>
</evidence>
<sequence length="559" mass="63837">MINVGKKVLILTLAFLFLVGGMSLAQDLPREETLVVSGAMWGPPSTWNILIPNPTPGTGGLVYETMFSYNPLDNTYTPWLAKSGEWVSENEYVLNLREGINWTDGEEFNAEDVVFTYEIAKENSIMYSPVWKWLQSVEAEGDYTVRFTFSEPHYAEWNAELYERYIIPEHIWSDIPSGELITRTMKDPVGTGPYTAREVGQDRMVWERNDNWWGNDVFGQPKPKYLVDLVNQSNNVVMGMLMKGELDLSNNFIPGVQKIKDQFGLKTWYEEEPYMLSWNTANLYMNTTRKPMGDVNFRRAMAFMVNKESIVERVYGGLVKAANPTGLFGEGWLKYLDEEVVDEYGFEYNTTKAKALLNDAGYVDADGDGWRDMPNGDPLELSIIVPSGWTDWMSAVRVIAQNAEEIGVNIKPNFPDSSLFDNKRFNKDFDMLIANFQTTLSSTPFDYWNGVANENIDGKTISNGNWGAYDNPELFELIDEFNMTRNETRKQEIASKIQRILLKDMPTVPLWHNGLWAQQTTNNWTNWPSEDKPYGVPVTWGNAYQLGMIDTLIGIKPAK</sequence>
<dbReference type="Gene3D" id="3.90.76.10">
    <property type="entry name" value="Dipeptide-binding Protein, Domain 1"/>
    <property type="match status" value="1"/>
</dbReference>
<reference evidence="2 4" key="2">
    <citation type="submission" date="2018-04" db="EMBL/GenBank/DDBJ databases">
        <title>Subsurface microbial communities from deep shales in Ohio and West Virginia, USA.</title>
        <authorList>
            <person name="Wrighton K."/>
        </authorList>
    </citation>
    <scope>NUCLEOTIDE SEQUENCE [LARGE SCALE GENOMIC DNA]</scope>
    <source>
        <strain evidence="2 4">MSL28</strain>
    </source>
</reference>
<dbReference type="RefSeq" id="WP_110301149.1">
    <property type="nucleotide sequence ID" value="NZ_FMYT01000004.1"/>
</dbReference>
<dbReference type="InterPro" id="IPR000914">
    <property type="entry name" value="SBP_5_dom"/>
</dbReference>
<dbReference type="GO" id="GO:1904680">
    <property type="term" value="F:peptide transmembrane transporter activity"/>
    <property type="evidence" value="ECO:0007669"/>
    <property type="project" value="TreeGrafter"/>
</dbReference>
<proteinExistence type="predicted"/>
<dbReference type="InterPro" id="IPR039424">
    <property type="entry name" value="SBP_5"/>
</dbReference>
<evidence type="ECO:0000259" key="1">
    <source>
        <dbReference type="Pfam" id="PF00496"/>
    </source>
</evidence>
<evidence type="ECO:0000313" key="2">
    <source>
        <dbReference type="EMBL" id="PXV62911.1"/>
    </source>
</evidence>
<dbReference type="AlphaFoldDB" id="A0A1G6KKU5"/>
<reference evidence="3 5" key="1">
    <citation type="submission" date="2016-10" db="EMBL/GenBank/DDBJ databases">
        <authorList>
            <person name="Varghese N."/>
            <person name="Submissions S."/>
        </authorList>
    </citation>
    <scope>NUCLEOTIDE SEQUENCE [LARGE SCALE GENOMIC DNA]</scope>
    <source>
        <strain evidence="3 5">WG10</strain>
    </source>
</reference>
<dbReference type="SUPFAM" id="SSF53850">
    <property type="entry name" value="Periplasmic binding protein-like II"/>
    <property type="match status" value="1"/>
</dbReference>
<dbReference type="PANTHER" id="PTHR30290:SF82">
    <property type="entry name" value="ABC-TYPE DIPEPTIDE_OLIGOPEPTIDE TRANSPORT SYSTEM, PERIPLASMIC COMPONENT"/>
    <property type="match status" value="1"/>
</dbReference>
<gene>
    <name evidence="2" type="ORF">C8C78_12829</name>
    <name evidence="3" type="ORF">SAMN04488597_104138</name>
</gene>
<organism evidence="3 5">
    <name type="scientific">Halanaerobium congolense</name>
    <dbReference type="NCBI Taxonomy" id="54121"/>
    <lineage>
        <taxon>Bacteria</taxon>
        <taxon>Bacillati</taxon>
        <taxon>Bacillota</taxon>
        <taxon>Clostridia</taxon>
        <taxon>Halanaerobiales</taxon>
        <taxon>Halanaerobiaceae</taxon>
        <taxon>Halanaerobium</taxon>
    </lineage>
</organism>
<dbReference type="Proteomes" id="UP000324896">
    <property type="component" value="Unassembled WGS sequence"/>
</dbReference>
<evidence type="ECO:0000313" key="5">
    <source>
        <dbReference type="Proteomes" id="UP000324896"/>
    </source>
</evidence>
<protein>
    <submittedName>
        <fullName evidence="3">Peptide/nickel transport system substrate-binding protein</fullName>
    </submittedName>
</protein>
<dbReference type="GO" id="GO:0043190">
    <property type="term" value="C:ATP-binding cassette (ABC) transporter complex"/>
    <property type="evidence" value="ECO:0007669"/>
    <property type="project" value="InterPro"/>
</dbReference>
<dbReference type="EMBL" id="FMYT01000004">
    <property type="protein sequence ID" value="SDC30946.1"/>
    <property type="molecule type" value="Genomic_DNA"/>
</dbReference>
<dbReference type="Gene3D" id="3.40.190.10">
    <property type="entry name" value="Periplasmic binding protein-like II"/>
    <property type="match status" value="1"/>
</dbReference>
<dbReference type="PANTHER" id="PTHR30290">
    <property type="entry name" value="PERIPLASMIC BINDING COMPONENT OF ABC TRANSPORTER"/>
    <property type="match status" value="1"/>
</dbReference>
<evidence type="ECO:0000313" key="4">
    <source>
        <dbReference type="Proteomes" id="UP000247389"/>
    </source>
</evidence>
<dbReference type="Pfam" id="PF00496">
    <property type="entry name" value="SBP_bac_5"/>
    <property type="match status" value="1"/>
</dbReference>
<accession>A0A1G6KKU5</accession>
<name>A0A1G6KKU5_9FIRM</name>
<dbReference type="Gene3D" id="3.10.105.10">
    <property type="entry name" value="Dipeptide-binding Protein, Domain 3"/>
    <property type="match status" value="1"/>
</dbReference>
<dbReference type="InterPro" id="IPR030678">
    <property type="entry name" value="Peptide/Ni-bd"/>
</dbReference>
<dbReference type="PIRSF" id="PIRSF002741">
    <property type="entry name" value="MppA"/>
    <property type="match status" value="1"/>
</dbReference>
<dbReference type="EMBL" id="QICM01000028">
    <property type="protein sequence ID" value="PXV62911.1"/>
    <property type="molecule type" value="Genomic_DNA"/>
</dbReference>
<dbReference type="GO" id="GO:0015833">
    <property type="term" value="P:peptide transport"/>
    <property type="evidence" value="ECO:0007669"/>
    <property type="project" value="TreeGrafter"/>
</dbReference>
<feature type="domain" description="Solute-binding protein family 5" evidence="1">
    <location>
        <begin position="76"/>
        <end position="454"/>
    </location>
</feature>
<dbReference type="CDD" id="cd08509">
    <property type="entry name" value="PBP2_TmCBP_oligosaccharides_like"/>
    <property type="match status" value="1"/>
</dbReference>